<organism evidence="2 3">
    <name type="scientific">Cyclocybe aegerita</name>
    <name type="common">Black poplar mushroom</name>
    <name type="synonym">Agrocybe aegerita</name>
    <dbReference type="NCBI Taxonomy" id="1973307"/>
    <lineage>
        <taxon>Eukaryota</taxon>
        <taxon>Fungi</taxon>
        <taxon>Dikarya</taxon>
        <taxon>Basidiomycota</taxon>
        <taxon>Agaricomycotina</taxon>
        <taxon>Agaricomycetes</taxon>
        <taxon>Agaricomycetidae</taxon>
        <taxon>Agaricales</taxon>
        <taxon>Agaricineae</taxon>
        <taxon>Bolbitiaceae</taxon>
        <taxon>Cyclocybe</taxon>
    </lineage>
</organism>
<dbReference type="Proteomes" id="UP000467700">
    <property type="component" value="Unassembled WGS sequence"/>
</dbReference>
<gene>
    <name evidence="2" type="ORF">AAE3_LOCUS4598</name>
</gene>
<dbReference type="AlphaFoldDB" id="A0A8S0XH55"/>
<proteinExistence type="predicted"/>
<name>A0A8S0XH55_CYCAE</name>
<evidence type="ECO:0000256" key="1">
    <source>
        <dbReference type="SAM" id="MobiDB-lite"/>
    </source>
</evidence>
<dbReference type="OrthoDB" id="3053652at2759"/>
<reference evidence="2 3" key="1">
    <citation type="submission" date="2020-01" db="EMBL/GenBank/DDBJ databases">
        <authorList>
            <person name="Gupta K D."/>
        </authorList>
    </citation>
    <scope>NUCLEOTIDE SEQUENCE [LARGE SCALE GENOMIC DNA]</scope>
</reference>
<protein>
    <submittedName>
        <fullName evidence="2">Uncharacterized protein</fullName>
    </submittedName>
</protein>
<evidence type="ECO:0000313" key="2">
    <source>
        <dbReference type="EMBL" id="CAA7262349.1"/>
    </source>
</evidence>
<keyword evidence="3" id="KW-1185">Reference proteome</keyword>
<sequence>MTTLEEATLTELLTALQLKLEYEGEKGYDRLDTRLRPLVAAEISGQINLGEIILKRLWGRRNAVQAINQLPPETLILIFSMVRNFDFDVFPPRMEGELTGMNDWIVITQNQELVFLERIGPYIPFHLNLSIPPPLSPFDSHSSRRLTSPLGLRQVLHDNAERVQSLHISRAGFFSTELWPVLDQPLPALQSLHLSLMRENVASTAGQGIPLPRILRGQQSRLTHLSLARVTHWPENKTTFSRITHLALMNQDSNSRLRFYSFLLVLEGLPLLEVLGLYFAGPQACPNDGKPRAKTLLPCIRRIEFEWSDAQLSPCQLLDFIDWSNKKLLEIIFRGKGTMGGPGNVTMSHSLPPPELLLTVSRFSIQNDSDPRVHGMHLTTSTLPNAPGGLLEIIIFSKNRDETLNAVAPLLPNIHDVRVCVPPSLSTRRKSSSRKIRTDGNVIRMLHRFPKLTHARLEYALNYPEFVAILGKYPYQGPATFAPSTVASYPQREERPTTLFAWPHLKQLTVHELPKRHMHETQSIQQQDKKVKGPSAELLREAARKSLVESGEEGDVRVIRHSATVSHDGDIARRSLPDIHSSARSRGQSEDEENGRTFALVILPRSVDGSLKVKMSTFGRNLPYIA</sequence>
<comment type="caution">
    <text evidence="2">The sequence shown here is derived from an EMBL/GenBank/DDBJ whole genome shotgun (WGS) entry which is preliminary data.</text>
</comment>
<accession>A0A8S0XH55</accession>
<dbReference type="EMBL" id="CACVBS010000035">
    <property type="protein sequence ID" value="CAA7262349.1"/>
    <property type="molecule type" value="Genomic_DNA"/>
</dbReference>
<evidence type="ECO:0000313" key="3">
    <source>
        <dbReference type="Proteomes" id="UP000467700"/>
    </source>
</evidence>
<feature type="region of interest" description="Disordered" evidence="1">
    <location>
        <begin position="569"/>
        <end position="594"/>
    </location>
</feature>